<dbReference type="GO" id="GO:0000151">
    <property type="term" value="C:ubiquitin ligase complex"/>
    <property type="evidence" value="ECO:0007669"/>
    <property type="project" value="TreeGrafter"/>
</dbReference>
<evidence type="ECO:0000256" key="6">
    <source>
        <dbReference type="ARBA" id="ARBA00022989"/>
    </source>
</evidence>
<dbReference type="CDD" id="cd16455">
    <property type="entry name" value="RING-H2_AMFR"/>
    <property type="match status" value="1"/>
</dbReference>
<feature type="compositionally biased region" description="Basic and acidic residues" evidence="9">
    <location>
        <begin position="353"/>
        <end position="373"/>
    </location>
</feature>
<evidence type="ECO:0000256" key="1">
    <source>
        <dbReference type="ARBA" id="ARBA00004141"/>
    </source>
</evidence>
<dbReference type="PROSITE" id="PS50089">
    <property type="entry name" value="ZF_RING_2"/>
    <property type="match status" value="1"/>
</dbReference>
<keyword evidence="14" id="KW-1185">Reference proteome</keyword>
<keyword evidence="2 10" id="KW-0812">Transmembrane</keyword>
<dbReference type="GO" id="GO:0070936">
    <property type="term" value="P:protein K48-linked ubiquitination"/>
    <property type="evidence" value="ECO:0007669"/>
    <property type="project" value="TreeGrafter"/>
</dbReference>
<feature type="compositionally biased region" description="Polar residues" evidence="9">
    <location>
        <begin position="341"/>
        <end position="352"/>
    </location>
</feature>
<dbReference type="Pfam" id="PF02845">
    <property type="entry name" value="CUE"/>
    <property type="match status" value="1"/>
</dbReference>
<feature type="transmembrane region" description="Helical" evidence="10">
    <location>
        <begin position="61"/>
        <end position="84"/>
    </location>
</feature>
<name>A0A087T996_STEMI</name>
<dbReference type="EMBL" id="KK114081">
    <property type="protein sequence ID" value="KFM61685.1"/>
    <property type="molecule type" value="Genomic_DNA"/>
</dbReference>
<comment type="subcellular location">
    <subcellularLocation>
        <location evidence="1">Membrane</location>
        <topology evidence="1">Multi-pass membrane protein</topology>
    </subcellularLocation>
</comment>
<evidence type="ECO:0000256" key="7">
    <source>
        <dbReference type="ARBA" id="ARBA00023136"/>
    </source>
</evidence>
<dbReference type="OMA" id="YWLELIT"/>
<dbReference type="Gene3D" id="1.10.8.10">
    <property type="entry name" value="DNA helicase RuvA subunit, C-terminal domain"/>
    <property type="match status" value="1"/>
</dbReference>
<organism evidence="13 14">
    <name type="scientific">Stegodyphus mimosarum</name>
    <name type="common">African social velvet spider</name>
    <dbReference type="NCBI Taxonomy" id="407821"/>
    <lineage>
        <taxon>Eukaryota</taxon>
        <taxon>Metazoa</taxon>
        <taxon>Ecdysozoa</taxon>
        <taxon>Arthropoda</taxon>
        <taxon>Chelicerata</taxon>
        <taxon>Arachnida</taxon>
        <taxon>Araneae</taxon>
        <taxon>Araneomorphae</taxon>
        <taxon>Entelegynae</taxon>
        <taxon>Eresoidea</taxon>
        <taxon>Eresidae</taxon>
        <taxon>Stegodyphus</taxon>
    </lineage>
</organism>
<proteinExistence type="predicted"/>
<keyword evidence="6 10" id="KW-1133">Transmembrane helix</keyword>
<dbReference type="InterPro" id="IPR001841">
    <property type="entry name" value="Znf_RING"/>
</dbReference>
<evidence type="ECO:0000259" key="12">
    <source>
        <dbReference type="PROSITE" id="PS51140"/>
    </source>
</evidence>
<gene>
    <name evidence="13" type="ORF">X975_12533</name>
</gene>
<dbReference type="Gene3D" id="3.30.40.10">
    <property type="entry name" value="Zinc/RING finger domain, C3HC4 (zinc finger)"/>
    <property type="match status" value="1"/>
</dbReference>
<dbReference type="PANTHER" id="PTHR15067">
    <property type="entry name" value="E3 UBIQUITIN-PROTEIN LIGASE RNF8"/>
    <property type="match status" value="1"/>
</dbReference>
<feature type="domain" description="RING-type" evidence="11">
    <location>
        <begin position="123"/>
        <end position="161"/>
    </location>
</feature>
<evidence type="ECO:0000256" key="5">
    <source>
        <dbReference type="ARBA" id="ARBA00022833"/>
    </source>
</evidence>
<evidence type="ECO:0000256" key="3">
    <source>
        <dbReference type="ARBA" id="ARBA00022723"/>
    </source>
</evidence>
<dbReference type="GO" id="GO:0043130">
    <property type="term" value="F:ubiquitin binding"/>
    <property type="evidence" value="ECO:0007669"/>
    <property type="project" value="InterPro"/>
</dbReference>
<feature type="domain" description="CUE" evidence="12">
    <location>
        <begin position="235"/>
        <end position="277"/>
    </location>
</feature>
<dbReference type="InterPro" id="IPR013083">
    <property type="entry name" value="Znf_RING/FYVE/PHD"/>
</dbReference>
<keyword evidence="4 8" id="KW-0863">Zinc-finger</keyword>
<evidence type="ECO:0000256" key="8">
    <source>
        <dbReference type="PROSITE-ProRule" id="PRU00175"/>
    </source>
</evidence>
<evidence type="ECO:0000256" key="10">
    <source>
        <dbReference type="SAM" id="Phobius"/>
    </source>
</evidence>
<dbReference type="GO" id="GO:0006511">
    <property type="term" value="P:ubiquitin-dependent protein catabolic process"/>
    <property type="evidence" value="ECO:0007669"/>
    <property type="project" value="TreeGrafter"/>
</dbReference>
<dbReference type="GO" id="GO:0030968">
    <property type="term" value="P:endoplasmic reticulum unfolded protein response"/>
    <property type="evidence" value="ECO:0007669"/>
    <property type="project" value="TreeGrafter"/>
</dbReference>
<keyword evidence="5" id="KW-0862">Zinc</keyword>
<dbReference type="SUPFAM" id="SSF57850">
    <property type="entry name" value="RING/U-box"/>
    <property type="match status" value="1"/>
</dbReference>
<evidence type="ECO:0000256" key="4">
    <source>
        <dbReference type="ARBA" id="ARBA00022771"/>
    </source>
</evidence>
<dbReference type="SMART" id="SM00546">
    <property type="entry name" value="CUE"/>
    <property type="match status" value="1"/>
</dbReference>
<feature type="compositionally biased region" description="Low complexity" evidence="9">
    <location>
        <begin position="396"/>
        <end position="406"/>
    </location>
</feature>
<dbReference type="FunFam" id="3.30.40.10:FF:000259">
    <property type="entry name" value="E3 ubiquitin protein ligase RIN2"/>
    <property type="match status" value="1"/>
</dbReference>
<feature type="compositionally biased region" description="Low complexity" evidence="9">
    <location>
        <begin position="325"/>
        <end position="340"/>
    </location>
</feature>
<keyword evidence="3" id="KW-0479">Metal-binding</keyword>
<accession>A0A087T996</accession>
<dbReference type="STRING" id="407821.A0A087T996"/>
<sequence length="406" mass="46421">MASEWTLVILRTLYVLMRYILHLYDVTHEGIWERRGVYNYYCELVFELTSYVVDFLHHLHMLLWGNIFLSMASLVICMQLRCLFNEIQRKLIRHKNYLRVSKHMENNYPLATKEELEANSDDCAICWDRMETARKLPCGHMFHTSCLHSWLEQVSNCPTCRVTLTHRDNSGTVSDVNRNNILGQDEQGRNPNPTTNHFFHFDGSRYVSWFPSFSVEVSHTSLLGGRHRIPIHTSQLDNMVHQVLQMFPHMPYNLVLEDLLITRSVELTVENILEERLVAPTTTLFPIMPPQPVSILHVSVGNGNNSFPNVSSPERESSDNTTGESASSSPPGSASASSSAQVLQDLSVQTRFEGSRFSKSSSEREQMLSHRKEELLKKARNKYISRIGVGRRRGESISTTSSSSSE</sequence>
<protein>
    <submittedName>
        <fullName evidence="13">E3 ubiquitin-protein ligase AMFR</fullName>
    </submittedName>
</protein>
<evidence type="ECO:0000256" key="9">
    <source>
        <dbReference type="SAM" id="MobiDB-lite"/>
    </source>
</evidence>
<reference evidence="13 14" key="1">
    <citation type="submission" date="2013-11" db="EMBL/GenBank/DDBJ databases">
        <title>Genome sequencing of Stegodyphus mimosarum.</title>
        <authorList>
            <person name="Bechsgaard J."/>
        </authorList>
    </citation>
    <scope>NUCLEOTIDE SEQUENCE [LARGE SCALE GENOMIC DNA]</scope>
</reference>
<dbReference type="Proteomes" id="UP000054359">
    <property type="component" value="Unassembled WGS sequence"/>
</dbReference>
<dbReference type="GO" id="GO:0016020">
    <property type="term" value="C:membrane"/>
    <property type="evidence" value="ECO:0007669"/>
    <property type="project" value="UniProtKB-SubCell"/>
</dbReference>
<dbReference type="AlphaFoldDB" id="A0A087T996"/>
<dbReference type="GO" id="GO:0008270">
    <property type="term" value="F:zinc ion binding"/>
    <property type="evidence" value="ECO:0007669"/>
    <property type="project" value="UniProtKB-KW"/>
</dbReference>
<feature type="region of interest" description="Disordered" evidence="9">
    <location>
        <begin position="387"/>
        <end position="406"/>
    </location>
</feature>
<dbReference type="GO" id="GO:0005783">
    <property type="term" value="C:endoplasmic reticulum"/>
    <property type="evidence" value="ECO:0007669"/>
    <property type="project" value="TreeGrafter"/>
</dbReference>
<dbReference type="GO" id="GO:0005829">
    <property type="term" value="C:cytosol"/>
    <property type="evidence" value="ECO:0007669"/>
    <property type="project" value="TreeGrafter"/>
</dbReference>
<evidence type="ECO:0000256" key="2">
    <source>
        <dbReference type="ARBA" id="ARBA00022692"/>
    </source>
</evidence>
<dbReference type="CDD" id="cd14421">
    <property type="entry name" value="CUE_AMFR"/>
    <property type="match status" value="1"/>
</dbReference>
<keyword evidence="7 10" id="KW-0472">Membrane</keyword>
<dbReference type="SMART" id="SM00184">
    <property type="entry name" value="RING"/>
    <property type="match status" value="1"/>
</dbReference>
<dbReference type="PANTHER" id="PTHR15067:SF5">
    <property type="entry name" value="E3 UBIQUITIN-PROTEIN LIGASE AMFR"/>
    <property type="match status" value="1"/>
</dbReference>
<evidence type="ECO:0000313" key="14">
    <source>
        <dbReference type="Proteomes" id="UP000054359"/>
    </source>
</evidence>
<dbReference type="GO" id="GO:0061630">
    <property type="term" value="F:ubiquitin protein ligase activity"/>
    <property type="evidence" value="ECO:0007669"/>
    <property type="project" value="TreeGrafter"/>
</dbReference>
<evidence type="ECO:0000313" key="13">
    <source>
        <dbReference type="EMBL" id="KFM61685.1"/>
    </source>
</evidence>
<dbReference type="OrthoDB" id="3824970at2759"/>
<evidence type="ECO:0000259" key="11">
    <source>
        <dbReference type="PROSITE" id="PS50089"/>
    </source>
</evidence>
<feature type="region of interest" description="Disordered" evidence="9">
    <location>
        <begin position="306"/>
        <end position="373"/>
    </location>
</feature>
<dbReference type="InterPro" id="IPR003892">
    <property type="entry name" value="CUE"/>
</dbReference>
<dbReference type="Pfam" id="PF13639">
    <property type="entry name" value="zf-RING_2"/>
    <property type="match status" value="1"/>
</dbReference>
<dbReference type="PROSITE" id="PS51140">
    <property type="entry name" value="CUE"/>
    <property type="match status" value="1"/>
</dbReference>
<feature type="non-terminal residue" evidence="13">
    <location>
        <position position="406"/>
    </location>
</feature>